<dbReference type="RefSeq" id="WP_230504666.1">
    <property type="nucleotide sequence ID" value="NZ_CAKJTJ010000043.1"/>
</dbReference>
<evidence type="ECO:0000256" key="5">
    <source>
        <dbReference type="SAM" id="Phobius"/>
    </source>
</evidence>
<name>A0ABM8YTP0_9BACI</name>
<feature type="transmembrane region" description="Helical" evidence="5">
    <location>
        <begin position="122"/>
        <end position="142"/>
    </location>
</feature>
<feature type="domain" description="ABC-2 type transporter transmembrane" evidence="6">
    <location>
        <begin position="44"/>
        <end position="223"/>
    </location>
</feature>
<evidence type="ECO:0000313" key="7">
    <source>
        <dbReference type="EMBL" id="CAG9623329.1"/>
    </source>
</evidence>
<comment type="caution">
    <text evidence="7">The sequence shown here is derived from an EMBL/GenBank/DDBJ whole genome shotgun (WGS) entry which is preliminary data.</text>
</comment>
<evidence type="ECO:0000256" key="4">
    <source>
        <dbReference type="ARBA" id="ARBA00023136"/>
    </source>
</evidence>
<feature type="transmembrane region" description="Helical" evidence="5">
    <location>
        <begin position="89"/>
        <end position="110"/>
    </location>
</feature>
<dbReference type="InterPro" id="IPR052902">
    <property type="entry name" value="ABC-2_transporter"/>
</dbReference>
<accession>A0ABM8YTP0</accession>
<dbReference type="EMBL" id="CAKJTJ010000043">
    <property type="protein sequence ID" value="CAG9623329.1"/>
    <property type="molecule type" value="Genomic_DNA"/>
</dbReference>
<feature type="transmembrane region" description="Helical" evidence="5">
    <location>
        <begin position="204"/>
        <end position="224"/>
    </location>
</feature>
<evidence type="ECO:0000256" key="3">
    <source>
        <dbReference type="ARBA" id="ARBA00022989"/>
    </source>
</evidence>
<comment type="subcellular location">
    <subcellularLocation>
        <location evidence="1">Membrane</location>
        <topology evidence="1">Multi-pass membrane protein</topology>
    </subcellularLocation>
</comment>
<feature type="transmembrane region" description="Helical" evidence="5">
    <location>
        <begin position="44"/>
        <end position="63"/>
    </location>
</feature>
<evidence type="ECO:0000256" key="2">
    <source>
        <dbReference type="ARBA" id="ARBA00022692"/>
    </source>
</evidence>
<dbReference type="InterPro" id="IPR013525">
    <property type="entry name" value="ABC2_TM"/>
</dbReference>
<gene>
    <name evidence="7" type="ORF">BACCIP111883_04130</name>
</gene>
<dbReference type="Proteomes" id="UP000789833">
    <property type="component" value="Unassembled WGS sequence"/>
</dbReference>
<feature type="transmembrane region" description="Helical" evidence="5">
    <location>
        <begin position="149"/>
        <end position="169"/>
    </location>
</feature>
<dbReference type="Pfam" id="PF12698">
    <property type="entry name" value="ABC2_membrane_3"/>
    <property type="match status" value="1"/>
</dbReference>
<protein>
    <recommendedName>
        <fullName evidence="6">ABC-2 type transporter transmembrane domain-containing protein</fullName>
    </recommendedName>
</protein>
<keyword evidence="2 5" id="KW-0812">Transmembrane</keyword>
<proteinExistence type="predicted"/>
<dbReference type="PANTHER" id="PTHR43027:SF1">
    <property type="entry name" value="DOXORUBICIN RESISTANCE ABC TRANSPORTER PERMEASE PROTEIN DRRC-RELATED"/>
    <property type="match status" value="1"/>
</dbReference>
<keyword evidence="3 5" id="KW-1133">Transmembrane helix</keyword>
<feature type="transmembrane region" description="Helical" evidence="5">
    <location>
        <begin position="12"/>
        <end position="32"/>
    </location>
</feature>
<keyword evidence="8" id="KW-1185">Reference proteome</keyword>
<evidence type="ECO:0000259" key="6">
    <source>
        <dbReference type="Pfam" id="PF12698"/>
    </source>
</evidence>
<reference evidence="7 8" key="1">
    <citation type="submission" date="2021-10" db="EMBL/GenBank/DDBJ databases">
        <authorList>
            <person name="Criscuolo A."/>
        </authorList>
    </citation>
    <scope>NUCLEOTIDE SEQUENCE [LARGE SCALE GENOMIC DNA]</scope>
    <source>
        <strain evidence="8">CIP 111883</strain>
    </source>
</reference>
<evidence type="ECO:0000256" key="1">
    <source>
        <dbReference type="ARBA" id="ARBA00004141"/>
    </source>
</evidence>
<keyword evidence="4 5" id="KW-0472">Membrane</keyword>
<sequence>MTIFYFALKRSFSNTTNLIFLTLFPIACIFLPEGDVWPFLPYGYQYFGILTLFIGIRLASIILEDREKGVVKRLAVAPISHFQYLSQNLLAFSVILILQCAIVVFGGVLFGQNLYQPGWLLLIYVSFSFTSLAIALAWISIYRKKEVAFLVYMSLIFIVVVLGGLMIPLEIFPDILKRLAVIFPTYWLTEGLNWIVFEENILDFLLINGVLWLYTIVFIIIGSVKRIY</sequence>
<dbReference type="PANTHER" id="PTHR43027">
    <property type="entry name" value="DOXORUBICIN RESISTANCE ABC TRANSPORTER PERMEASE PROTEIN DRRC-RELATED"/>
    <property type="match status" value="1"/>
</dbReference>
<evidence type="ECO:0000313" key="8">
    <source>
        <dbReference type="Proteomes" id="UP000789833"/>
    </source>
</evidence>
<organism evidence="7 8">
    <name type="scientific">Sutcliffiella rhizosphaerae</name>
    <dbReference type="NCBI Taxonomy" id="2880967"/>
    <lineage>
        <taxon>Bacteria</taxon>
        <taxon>Bacillati</taxon>
        <taxon>Bacillota</taxon>
        <taxon>Bacilli</taxon>
        <taxon>Bacillales</taxon>
        <taxon>Bacillaceae</taxon>
        <taxon>Sutcliffiella</taxon>
    </lineage>
</organism>